<organism evidence="5 6">
    <name type="scientific">Magnetospirillum gryphiswaldense (strain DSM 6361 / JCM 21280 / NBRC 15271 / MSR-1)</name>
    <dbReference type="NCBI Taxonomy" id="431944"/>
    <lineage>
        <taxon>Bacteria</taxon>
        <taxon>Pseudomonadati</taxon>
        <taxon>Pseudomonadota</taxon>
        <taxon>Alphaproteobacteria</taxon>
        <taxon>Rhodospirillales</taxon>
        <taxon>Rhodospirillaceae</taxon>
        <taxon>Magnetospirillum</taxon>
    </lineage>
</organism>
<dbReference type="Proteomes" id="UP000018922">
    <property type="component" value="Chromosome I"/>
</dbReference>
<dbReference type="Gene3D" id="3.90.220.20">
    <property type="entry name" value="DNA methylase specificity domains"/>
    <property type="match status" value="2"/>
</dbReference>
<dbReference type="REBASE" id="75987">
    <property type="entry name" value="S.Mgr1V2ORF3046P"/>
</dbReference>
<evidence type="ECO:0000313" key="6">
    <source>
        <dbReference type="Proteomes" id="UP000018922"/>
    </source>
</evidence>
<evidence type="ECO:0000256" key="1">
    <source>
        <dbReference type="ARBA" id="ARBA00010923"/>
    </source>
</evidence>
<dbReference type="KEGG" id="mgy:MGMSRv2__3047"/>
<keyword evidence="3" id="KW-0238">DNA-binding</keyword>
<accession>V6F4F4</accession>
<dbReference type="PANTHER" id="PTHR30408:SF13">
    <property type="entry name" value="TYPE I RESTRICTION ENZYME HINDI SPECIFICITY SUBUNIT"/>
    <property type="match status" value="1"/>
</dbReference>
<dbReference type="InterPro" id="IPR044946">
    <property type="entry name" value="Restrct_endonuc_typeI_TRD_sf"/>
</dbReference>
<dbReference type="GO" id="GO:0003677">
    <property type="term" value="F:DNA binding"/>
    <property type="evidence" value="ECO:0007669"/>
    <property type="project" value="UniProtKB-KW"/>
</dbReference>
<evidence type="ECO:0000313" key="5">
    <source>
        <dbReference type="EMBL" id="CDL00262.1"/>
    </source>
</evidence>
<dbReference type="STRING" id="1430440.MGMSRv2__3047"/>
<protein>
    <submittedName>
        <fullName evidence="5">Type I restriction-modification system specificity protein</fullName>
    </submittedName>
</protein>
<dbReference type="Pfam" id="PF01420">
    <property type="entry name" value="Methylase_S"/>
    <property type="match status" value="1"/>
</dbReference>
<dbReference type="InterPro" id="IPR000055">
    <property type="entry name" value="Restrct_endonuc_typeI_TRD"/>
</dbReference>
<gene>
    <name evidence="5" type="ordered locus">MGMSRv2__3047</name>
</gene>
<dbReference type="eggNOG" id="COG0732">
    <property type="taxonomic scope" value="Bacteria"/>
</dbReference>
<dbReference type="EMBL" id="HG794546">
    <property type="protein sequence ID" value="CDL00262.1"/>
    <property type="molecule type" value="Genomic_DNA"/>
</dbReference>
<keyword evidence="2" id="KW-0680">Restriction system</keyword>
<evidence type="ECO:0000259" key="4">
    <source>
        <dbReference type="Pfam" id="PF01420"/>
    </source>
</evidence>
<comment type="similarity">
    <text evidence="1">Belongs to the type-I restriction system S methylase family.</text>
</comment>
<dbReference type="GO" id="GO:0009307">
    <property type="term" value="P:DNA restriction-modification system"/>
    <property type="evidence" value="ECO:0007669"/>
    <property type="project" value="UniProtKB-KW"/>
</dbReference>
<evidence type="ECO:0000256" key="3">
    <source>
        <dbReference type="ARBA" id="ARBA00023125"/>
    </source>
</evidence>
<dbReference type="AlphaFoldDB" id="V6F4F4"/>
<dbReference type="CDD" id="cd17246">
    <property type="entry name" value="RMtype1_S_SonII-TRD2-CR2_like"/>
    <property type="match status" value="1"/>
</dbReference>
<name>V6F4F4_MAGGM</name>
<sequence length="428" mass="47813">MPSEWPEVRLEDVTTILGDGLHGTPEYDDAGDYFFVNGSNLCEGRIVFDEKTRRVSEKEYKKHQKNLNDRTVLVSINGTIGNVALFCGENVVLGKSACYFNVIHSVDKHYIYYVLSGLPFKNYINKLATGSTIKNVSLRLMRDFSFLLPPPKEQERITSVLRCLDDRITLLRETNTTLEAIAQALFKSWFVDFDPVRTKAEDREPEGMPPEVADLFPAELLEAELGTIPSGWRQGVLGDVLTLRNERAAAGKMTAALPYVPVECISPRTVTLEQHRPGEEAQSSLILFKGGDILFGAMRPYFHKVCLAPFDGVTRTTVFTLMPKTPELRQFALLTAFQTETVEYATNHSQGSTIPYAKWKKSLELKPVVVPPLPVARAFGQIVEPLLDRASANIRQVALLAALRDTLLPRLMSGKLRISDVEKALEAV</sequence>
<evidence type="ECO:0000256" key="2">
    <source>
        <dbReference type="ARBA" id="ARBA00022747"/>
    </source>
</evidence>
<dbReference type="PANTHER" id="PTHR30408">
    <property type="entry name" value="TYPE-1 RESTRICTION ENZYME ECOKI SPECIFICITY PROTEIN"/>
    <property type="match status" value="1"/>
</dbReference>
<dbReference type="SUPFAM" id="SSF116734">
    <property type="entry name" value="DNA methylase specificity domain"/>
    <property type="match status" value="2"/>
</dbReference>
<dbReference type="InterPro" id="IPR052021">
    <property type="entry name" value="Type-I_RS_S_subunit"/>
</dbReference>
<proteinExistence type="inferred from homology"/>
<feature type="domain" description="Type I restriction modification DNA specificity" evidence="4">
    <location>
        <begin position="2"/>
        <end position="179"/>
    </location>
</feature>
<dbReference type="HOGENOM" id="CLU_021095_2_1_5"/>
<reference evidence="5 6" key="1">
    <citation type="journal article" date="2014" name="Genome Announc.">
        <title>Complete genome sequence of Magnetospirillum gryphiswaldense MSR-1.</title>
        <authorList>
            <person name="Wang X."/>
            <person name="Wang Q."/>
            <person name="Zhang W."/>
            <person name="Wang Y."/>
            <person name="Li L."/>
            <person name="Wen T."/>
            <person name="Zhang T."/>
            <person name="Zhang Y."/>
            <person name="Xu J."/>
            <person name="Hu J."/>
            <person name="Li S."/>
            <person name="Liu L."/>
            <person name="Liu J."/>
            <person name="Jiang W."/>
            <person name="Tian J."/>
            <person name="Li Y."/>
            <person name="Schuler D."/>
            <person name="Wang L."/>
            <person name="Li J."/>
        </authorList>
    </citation>
    <scope>NUCLEOTIDE SEQUENCE [LARGE SCALE GENOMIC DNA]</scope>
    <source>
        <strain evidence="6">DSM 6361 / JCM 21280 / NBRC 15271 / MSR-1</strain>
    </source>
</reference>
<keyword evidence="6" id="KW-1185">Reference proteome</keyword>